<accession>A0A212ETI2</accession>
<keyword evidence="2" id="KW-1185">Reference proteome</keyword>
<dbReference type="EMBL" id="AGBW02012585">
    <property type="protein sequence ID" value="OWR44787.1"/>
    <property type="molecule type" value="Genomic_DNA"/>
</dbReference>
<reference evidence="1 2" key="1">
    <citation type="journal article" date="2011" name="Cell">
        <title>The monarch butterfly genome yields insights into long-distance migration.</title>
        <authorList>
            <person name="Zhan S."/>
            <person name="Merlin C."/>
            <person name="Boore J.L."/>
            <person name="Reppert S.M."/>
        </authorList>
    </citation>
    <scope>NUCLEOTIDE SEQUENCE [LARGE SCALE GENOMIC DNA]</scope>
    <source>
        <strain evidence="1">F-2</strain>
    </source>
</reference>
<dbReference type="InParanoid" id="A0A212ETI2"/>
<dbReference type="KEGG" id="dpl:KGM_215289"/>
<organism evidence="1 2">
    <name type="scientific">Danaus plexippus plexippus</name>
    <dbReference type="NCBI Taxonomy" id="278856"/>
    <lineage>
        <taxon>Eukaryota</taxon>
        <taxon>Metazoa</taxon>
        <taxon>Ecdysozoa</taxon>
        <taxon>Arthropoda</taxon>
        <taxon>Hexapoda</taxon>
        <taxon>Insecta</taxon>
        <taxon>Pterygota</taxon>
        <taxon>Neoptera</taxon>
        <taxon>Endopterygota</taxon>
        <taxon>Lepidoptera</taxon>
        <taxon>Glossata</taxon>
        <taxon>Ditrysia</taxon>
        <taxon>Papilionoidea</taxon>
        <taxon>Nymphalidae</taxon>
        <taxon>Danainae</taxon>
        <taxon>Danaini</taxon>
        <taxon>Danaina</taxon>
        <taxon>Danaus</taxon>
        <taxon>Danaus</taxon>
    </lineage>
</organism>
<comment type="caution">
    <text evidence="1">The sequence shown here is derived from an EMBL/GenBank/DDBJ whole genome shotgun (WGS) entry which is preliminary data.</text>
</comment>
<gene>
    <name evidence="1" type="ORF">KGM_215289</name>
</gene>
<evidence type="ECO:0000313" key="1">
    <source>
        <dbReference type="EMBL" id="OWR44787.1"/>
    </source>
</evidence>
<evidence type="ECO:0000313" key="2">
    <source>
        <dbReference type="Proteomes" id="UP000007151"/>
    </source>
</evidence>
<dbReference type="Proteomes" id="UP000007151">
    <property type="component" value="Unassembled WGS sequence"/>
</dbReference>
<dbReference type="AlphaFoldDB" id="A0A212ETI2"/>
<sequence length="109" mass="12419">MLKSIKCGVCEETVRLHRKARRESPLSRSIIALVLAKDMHIFGDLKNRERKYKSKKLNRMYSVLYARDNSRSAIIVVEGLRCLYVDSTPVRVDASPRSHVASVKLASCQ</sequence>
<proteinExistence type="predicted"/>
<protein>
    <submittedName>
        <fullName evidence="1">Uncharacterized protein</fullName>
    </submittedName>
</protein>
<name>A0A212ETI2_DANPL</name>